<name>A0A2W5ICB0_9ACTN</name>
<dbReference type="PANTHER" id="PTHR34297:SF3">
    <property type="entry name" value="ALKALINE SHOCK PROTEIN 23"/>
    <property type="match status" value="1"/>
</dbReference>
<evidence type="ECO:0000313" key="3">
    <source>
        <dbReference type="Proteomes" id="UP000248606"/>
    </source>
</evidence>
<protein>
    <recommendedName>
        <fullName evidence="4">Asp23/Gls24 family envelope stress response protein</fullName>
    </recommendedName>
</protein>
<accession>A0A2W5ICB0</accession>
<comment type="similarity">
    <text evidence="1">Belongs to the asp23 family.</text>
</comment>
<dbReference type="RefSeq" id="WP_303678861.1">
    <property type="nucleotide sequence ID" value="NZ_JAPJOB010000003.1"/>
</dbReference>
<dbReference type="AlphaFoldDB" id="A0A2W5ICB0"/>
<dbReference type="PANTHER" id="PTHR34297">
    <property type="entry name" value="HYPOTHETICAL CYTOSOLIC PROTEIN-RELATED"/>
    <property type="match status" value="1"/>
</dbReference>
<organism evidence="2 3">
    <name type="scientific">Lawsonella clevelandensis</name>
    <dbReference type="NCBI Taxonomy" id="1528099"/>
    <lineage>
        <taxon>Bacteria</taxon>
        <taxon>Bacillati</taxon>
        <taxon>Actinomycetota</taxon>
        <taxon>Actinomycetes</taxon>
        <taxon>Mycobacteriales</taxon>
        <taxon>Lawsonellaceae</taxon>
        <taxon>Lawsonella</taxon>
    </lineage>
</organism>
<reference evidence="2 3" key="1">
    <citation type="submission" date="2017-08" db="EMBL/GenBank/DDBJ databases">
        <title>Infants hospitalized years apart are colonized by the same room-sourced microbial strains.</title>
        <authorList>
            <person name="Brooks B."/>
            <person name="Olm M.R."/>
            <person name="Firek B.A."/>
            <person name="Baker R."/>
            <person name="Thomas B.C."/>
            <person name="Morowitz M.J."/>
            <person name="Banfield J.F."/>
        </authorList>
    </citation>
    <scope>NUCLEOTIDE SEQUENCE [LARGE SCALE GENOMIC DNA]</scope>
    <source>
        <strain evidence="2">S2_006_000_R1_57</strain>
    </source>
</reference>
<evidence type="ECO:0008006" key="4">
    <source>
        <dbReference type="Google" id="ProtNLM"/>
    </source>
</evidence>
<proteinExistence type="inferred from homology"/>
<dbReference type="Pfam" id="PF03780">
    <property type="entry name" value="Asp23"/>
    <property type="match status" value="1"/>
</dbReference>
<comment type="caution">
    <text evidence="2">The sequence shown here is derived from an EMBL/GenBank/DDBJ whole genome shotgun (WGS) entry which is preliminary data.</text>
</comment>
<dbReference type="Proteomes" id="UP000248606">
    <property type="component" value="Unassembled WGS sequence"/>
</dbReference>
<gene>
    <name evidence="2" type="ORF">DI579_05460</name>
</gene>
<evidence type="ECO:0000256" key="1">
    <source>
        <dbReference type="ARBA" id="ARBA00005721"/>
    </source>
</evidence>
<sequence>MDSPSSIATGSLRIEQSVTNQIIRQAALTVPGCVEKAAGVRSVLGKTLPQADITTDGPYIAAEVHIAVSWPAPVAQVARSVREVVRSHLEAYMDAQVTEVSVFVDTITTEPAAGSTSRSPRITLADLADLDSSPHVKHVVAPCDEQEEDNDDPAN</sequence>
<evidence type="ECO:0000313" key="2">
    <source>
        <dbReference type="EMBL" id="PZP88667.1"/>
    </source>
</evidence>
<dbReference type="InterPro" id="IPR005531">
    <property type="entry name" value="Asp23"/>
</dbReference>
<dbReference type="EMBL" id="QFOZ01000008">
    <property type="protein sequence ID" value="PZP88667.1"/>
    <property type="molecule type" value="Genomic_DNA"/>
</dbReference>